<dbReference type="EMBL" id="BQNB010009122">
    <property type="protein sequence ID" value="GJS59054.1"/>
    <property type="molecule type" value="Genomic_DNA"/>
</dbReference>
<sequence>MDQYTKNALWDYWRRGDDEEVIIDNELSNPRGDNLIEENGIAQIFRIDTDIFHFETPICEAFKEFNYLLKIDVDVLTNDIPGFNIYDEYKDAWIYEWNKDVPWVASDNIKHVYKIFNDHAGINNDYETQENEGWFDEHELIGDNDDDIGDLEDYLIQKRPSLLC</sequence>
<name>A0ABQ4X1J2_9ASTR</name>
<accession>A0ABQ4X1J2</accession>
<keyword evidence="2" id="KW-1185">Reference proteome</keyword>
<reference evidence="1" key="1">
    <citation type="journal article" date="2022" name="Int. J. Mol. Sci.">
        <title>Draft Genome of Tanacetum Coccineum: Genomic Comparison of Closely Related Tanacetum-Family Plants.</title>
        <authorList>
            <person name="Yamashiro T."/>
            <person name="Shiraishi A."/>
            <person name="Nakayama K."/>
            <person name="Satake H."/>
        </authorList>
    </citation>
    <scope>NUCLEOTIDE SEQUENCE</scope>
</reference>
<protein>
    <submittedName>
        <fullName evidence="1">Uncharacterized protein</fullName>
    </submittedName>
</protein>
<organism evidence="1 2">
    <name type="scientific">Tanacetum coccineum</name>
    <dbReference type="NCBI Taxonomy" id="301880"/>
    <lineage>
        <taxon>Eukaryota</taxon>
        <taxon>Viridiplantae</taxon>
        <taxon>Streptophyta</taxon>
        <taxon>Embryophyta</taxon>
        <taxon>Tracheophyta</taxon>
        <taxon>Spermatophyta</taxon>
        <taxon>Magnoliopsida</taxon>
        <taxon>eudicotyledons</taxon>
        <taxon>Gunneridae</taxon>
        <taxon>Pentapetalae</taxon>
        <taxon>asterids</taxon>
        <taxon>campanulids</taxon>
        <taxon>Asterales</taxon>
        <taxon>Asteraceae</taxon>
        <taxon>Asteroideae</taxon>
        <taxon>Anthemideae</taxon>
        <taxon>Anthemidinae</taxon>
        <taxon>Tanacetum</taxon>
    </lineage>
</organism>
<evidence type="ECO:0000313" key="2">
    <source>
        <dbReference type="Proteomes" id="UP001151760"/>
    </source>
</evidence>
<comment type="caution">
    <text evidence="1">The sequence shown here is derived from an EMBL/GenBank/DDBJ whole genome shotgun (WGS) entry which is preliminary data.</text>
</comment>
<evidence type="ECO:0000313" key="1">
    <source>
        <dbReference type="EMBL" id="GJS59054.1"/>
    </source>
</evidence>
<dbReference type="Proteomes" id="UP001151760">
    <property type="component" value="Unassembled WGS sequence"/>
</dbReference>
<proteinExistence type="predicted"/>
<reference evidence="1" key="2">
    <citation type="submission" date="2022-01" db="EMBL/GenBank/DDBJ databases">
        <authorList>
            <person name="Yamashiro T."/>
            <person name="Shiraishi A."/>
            <person name="Satake H."/>
            <person name="Nakayama K."/>
        </authorList>
    </citation>
    <scope>NUCLEOTIDE SEQUENCE</scope>
</reference>
<gene>
    <name evidence="1" type="ORF">Tco_0653838</name>
</gene>